<dbReference type="InterPro" id="IPR000917">
    <property type="entry name" value="Sulfatase_N"/>
</dbReference>
<dbReference type="Proteomes" id="UP001182556">
    <property type="component" value="Unassembled WGS sequence"/>
</dbReference>
<dbReference type="Gene3D" id="3.40.720.10">
    <property type="entry name" value="Alkaline Phosphatase, subunit A"/>
    <property type="match status" value="1"/>
</dbReference>
<name>A0AAD9CV37_PAPLA</name>
<dbReference type="PANTHER" id="PTHR43751">
    <property type="entry name" value="SULFATASE"/>
    <property type="match status" value="1"/>
</dbReference>
<feature type="compositionally biased region" description="Basic and acidic residues" evidence="1">
    <location>
        <begin position="206"/>
        <end position="218"/>
    </location>
</feature>
<keyword evidence="2" id="KW-0472">Membrane</keyword>
<dbReference type="Pfam" id="PF00884">
    <property type="entry name" value="Sulfatase"/>
    <property type="match status" value="1"/>
</dbReference>
<gene>
    <name evidence="4" type="ORF">DB88DRAFT_122737</name>
</gene>
<dbReference type="PANTHER" id="PTHR43751:SF3">
    <property type="entry name" value="SULFATASE N-TERMINAL DOMAIN-CONTAINING PROTEIN"/>
    <property type="match status" value="1"/>
</dbReference>
<dbReference type="InterPro" id="IPR052701">
    <property type="entry name" value="GAG_Ulvan_Degrading_Sulfatases"/>
</dbReference>
<feature type="domain" description="Sulfatase N-terminal" evidence="3">
    <location>
        <begin position="413"/>
        <end position="765"/>
    </location>
</feature>
<feature type="transmembrane region" description="Helical" evidence="2">
    <location>
        <begin position="224"/>
        <end position="243"/>
    </location>
</feature>
<organism evidence="4 5">
    <name type="scientific">Papiliotrema laurentii</name>
    <name type="common">Cryptococcus laurentii</name>
    <dbReference type="NCBI Taxonomy" id="5418"/>
    <lineage>
        <taxon>Eukaryota</taxon>
        <taxon>Fungi</taxon>
        <taxon>Dikarya</taxon>
        <taxon>Basidiomycota</taxon>
        <taxon>Agaricomycotina</taxon>
        <taxon>Tremellomycetes</taxon>
        <taxon>Tremellales</taxon>
        <taxon>Rhynchogastremaceae</taxon>
        <taxon>Papiliotrema</taxon>
    </lineage>
</organism>
<keyword evidence="5" id="KW-1185">Reference proteome</keyword>
<evidence type="ECO:0000256" key="1">
    <source>
        <dbReference type="SAM" id="MobiDB-lite"/>
    </source>
</evidence>
<evidence type="ECO:0000259" key="3">
    <source>
        <dbReference type="Pfam" id="PF00884"/>
    </source>
</evidence>
<dbReference type="InterPro" id="IPR017850">
    <property type="entry name" value="Alkaline_phosphatase_core_sf"/>
</dbReference>
<reference evidence="4" key="1">
    <citation type="submission" date="2023-02" db="EMBL/GenBank/DDBJ databases">
        <title>Identification and recombinant expression of a fungal hydrolase from Papiliotrema laurentii that hydrolyzes apple cutin and clears colloidal polyester polyurethane.</title>
        <authorList>
            <consortium name="DOE Joint Genome Institute"/>
            <person name="Roman V.A."/>
            <person name="Bojanowski C."/>
            <person name="Crable B.R."/>
            <person name="Wagner D.N."/>
            <person name="Hung C.S."/>
            <person name="Nadeau L.J."/>
            <person name="Schratz L."/>
            <person name="Haridas S."/>
            <person name="Pangilinan J."/>
            <person name="Lipzen A."/>
            <person name="Na H."/>
            <person name="Yan M."/>
            <person name="Ng V."/>
            <person name="Grigoriev I.V."/>
            <person name="Spatafora J.W."/>
            <person name="Barlow D."/>
            <person name="Biffinger J."/>
            <person name="Kelley-Loughnane N."/>
            <person name="Varaljay V.A."/>
            <person name="Crookes-Goodson W.J."/>
        </authorList>
    </citation>
    <scope>NUCLEOTIDE SEQUENCE</scope>
    <source>
        <strain evidence="4">5307AH</strain>
    </source>
</reference>
<protein>
    <submittedName>
        <fullName evidence="4">Alkaline-phosphatase-like protein</fullName>
    </submittedName>
</protein>
<evidence type="ECO:0000256" key="2">
    <source>
        <dbReference type="SAM" id="Phobius"/>
    </source>
</evidence>
<evidence type="ECO:0000313" key="5">
    <source>
        <dbReference type="Proteomes" id="UP001182556"/>
    </source>
</evidence>
<feature type="region of interest" description="Disordered" evidence="1">
    <location>
        <begin position="184"/>
        <end position="218"/>
    </location>
</feature>
<keyword evidence="2" id="KW-1133">Transmembrane helix</keyword>
<dbReference type="SUPFAM" id="SSF53649">
    <property type="entry name" value="Alkaline phosphatase-like"/>
    <property type="match status" value="1"/>
</dbReference>
<evidence type="ECO:0000313" key="4">
    <source>
        <dbReference type="EMBL" id="KAK1921075.1"/>
    </source>
</evidence>
<comment type="caution">
    <text evidence="4">The sequence shown here is derived from an EMBL/GenBank/DDBJ whole genome shotgun (WGS) entry which is preliminary data.</text>
</comment>
<feature type="transmembrane region" description="Helical" evidence="2">
    <location>
        <begin position="43"/>
        <end position="64"/>
    </location>
</feature>
<dbReference type="EMBL" id="JAODAN010000012">
    <property type="protein sequence ID" value="KAK1921075.1"/>
    <property type="molecule type" value="Genomic_DNA"/>
</dbReference>
<dbReference type="AlphaFoldDB" id="A0AAD9CV37"/>
<accession>A0AAD9CV37</accession>
<feature type="transmembrane region" description="Helical" evidence="2">
    <location>
        <begin position="76"/>
        <end position="98"/>
    </location>
</feature>
<feature type="transmembrane region" description="Helical" evidence="2">
    <location>
        <begin position="118"/>
        <end position="139"/>
    </location>
</feature>
<keyword evidence="2" id="KW-0812">Transmembrane</keyword>
<sequence length="901" mass="101781">MTLAIPVAVINHVSFGALCVSLISSKFLLLRTHFITVPLASFFLYLPTMVMSDVVTIAIGRLLLPQRTKTAANVGRGVVAFASLVFLGAAASQIGFYYETGGNVDWRDASAFTTDHDGLMVLLSGLKTVTIVGTALLIVSILTGPYMYRGAGSVLDKLAQDMRPALIALRSRWPGRFRYIPLNEDEDSDSDSVGTGSSSSDEENQWDEKSPSDRYKRDNTPRSWLRVACRLAVPAFLLITSMIRPHTPYDRISITLPIALTAIFEPLPTACQTQQSVLDNRFPFPDLLSPSAWIRPQSDYAKGWAPSLTSRLSPLAEAYRERTVEWFKGSPPRGFFRWDPARFDQGYYGSLPPLEGIKPVNASNGKEKCDMELEEDAYYNPVSDPMKISNLDHDLLPALREVLDNGNVKIRHVVLVMMEGVRDDAWPLRKDTHFYDLITRKARDADDIALANERLARITPNAERITGLHNGFAPTHDKLNWTDTAEEGFGGVNVLGTYTPATMTSKSYETLLCGTPPMSVSGFIEGDMDAYQPCLPQIFDMLNNVSDHDGAGDDYRNHPWRTALFQSTSEQYDRLDVFDKRLGFHHRTTRREVENDETRRNDSDPMYQLVNYFAYPEPVTLPYLSEYLDDTLGKQERLFLTHVTSTTHHEWDTPTGFPWTHYIHWNGEGNHLNKFLNTMRYHDEWMGTLMNLLAEKGMANETLVVFASDHGLSFYEDCGKEGTYDNDHVSNFRIGLTFRHPHLPRVQYEVNATTLSVLPTILDLLVSSGSLNEQETHVASDLVHDYEGQSLIRPYKKKDGDRRAWSITVVNPGSSKLGMTSADVPWRLTMPLKGESEYRMTNPVEDPFEENLVTSWTVEGLVKEARKKFGEEAAQWASEAVPTGEWWVLEKKRLWRYHTLA</sequence>
<proteinExistence type="predicted"/>